<dbReference type="PANTHER" id="PTHR43685">
    <property type="entry name" value="GLYCOSYLTRANSFERASE"/>
    <property type="match status" value="1"/>
</dbReference>
<accession>A0A0B9FYD1</accession>
<dbReference type="CDD" id="cd00761">
    <property type="entry name" value="Glyco_tranf_GTA_type"/>
    <property type="match status" value="1"/>
</dbReference>
<dbReference type="Gene3D" id="3.90.550.10">
    <property type="entry name" value="Spore Coat Polysaccharide Biosynthesis Protein SpsA, Chain A"/>
    <property type="match status" value="1"/>
</dbReference>
<dbReference type="RefSeq" id="WP_039467478.1">
    <property type="nucleotide sequence ID" value="NZ_JWLZ01000198.1"/>
</dbReference>
<sequence>MKVKYSVIIPVYNVINELEDCINSIYAQNFQDFEIIAVDDNSNDGSTLLLKKLSSHYGFKAIFLDENHGPGIARNKGVELAEGEYIIFVDGDDKLEQTLLSKLSTYSSELIIFDFSRFWTDATVQENKNSDILRSLANKKLVNLKDKSNVFSNFQVCWNKAYLRDYYFRENLTFDSGYYEDISFNYWSIVSAGSIEILPEVGYWYRQRAGSILNSCSDRHVAIIDQYEKVYKYFSDINCTNDEYHQLKKVLDEIFICHIFNLVVRQSSRVTYSGKKAILEGFLRLLLKYEINNKSTVSIWIKSKILKTKYKILG</sequence>
<dbReference type="PANTHER" id="PTHR43685:SF2">
    <property type="entry name" value="GLYCOSYLTRANSFERASE 2-LIKE DOMAIN-CONTAINING PROTEIN"/>
    <property type="match status" value="1"/>
</dbReference>
<feature type="domain" description="Glycosyltransferase 2-like" evidence="1">
    <location>
        <begin position="6"/>
        <end position="149"/>
    </location>
</feature>
<evidence type="ECO:0000313" key="3">
    <source>
        <dbReference type="Proteomes" id="UP000031278"/>
    </source>
</evidence>
<organism evidence="2 3">
    <name type="scientific">Photobacterium gaetbulicola</name>
    <dbReference type="NCBI Taxonomy" id="1295392"/>
    <lineage>
        <taxon>Bacteria</taxon>
        <taxon>Pseudomonadati</taxon>
        <taxon>Pseudomonadota</taxon>
        <taxon>Gammaproteobacteria</taxon>
        <taxon>Vibrionales</taxon>
        <taxon>Vibrionaceae</taxon>
        <taxon>Photobacterium</taxon>
    </lineage>
</organism>
<name>A0A0B9FYD1_9GAMM</name>
<dbReference type="EMBL" id="JWLZ01000198">
    <property type="protein sequence ID" value="KHT61563.1"/>
    <property type="molecule type" value="Genomic_DNA"/>
</dbReference>
<comment type="caution">
    <text evidence="2">The sequence shown here is derived from an EMBL/GenBank/DDBJ whole genome shotgun (WGS) entry which is preliminary data.</text>
</comment>
<gene>
    <name evidence="2" type="ORF">RJ45_21840</name>
</gene>
<evidence type="ECO:0000259" key="1">
    <source>
        <dbReference type="Pfam" id="PF00535"/>
    </source>
</evidence>
<evidence type="ECO:0000313" key="2">
    <source>
        <dbReference type="EMBL" id="KHT61563.1"/>
    </source>
</evidence>
<proteinExistence type="predicted"/>
<dbReference type="InterPro" id="IPR050834">
    <property type="entry name" value="Glycosyltransf_2"/>
</dbReference>
<dbReference type="InterPro" id="IPR001173">
    <property type="entry name" value="Glyco_trans_2-like"/>
</dbReference>
<protein>
    <recommendedName>
        <fullName evidence="1">Glycosyltransferase 2-like domain-containing protein</fullName>
    </recommendedName>
</protein>
<dbReference type="Pfam" id="PF00535">
    <property type="entry name" value="Glycos_transf_2"/>
    <property type="match status" value="1"/>
</dbReference>
<dbReference type="InterPro" id="IPR029044">
    <property type="entry name" value="Nucleotide-diphossugar_trans"/>
</dbReference>
<reference evidence="2 3" key="1">
    <citation type="submission" date="2014-12" db="EMBL/GenBank/DDBJ databases">
        <title>Genome sequencing of Photobacterium gaetbulicola AD005a.</title>
        <authorList>
            <person name="Adrian T.G.S."/>
            <person name="Chan K.G."/>
        </authorList>
    </citation>
    <scope>NUCLEOTIDE SEQUENCE [LARGE SCALE GENOMIC DNA]</scope>
    <source>
        <strain evidence="2 3">AD005a</strain>
    </source>
</reference>
<dbReference type="Proteomes" id="UP000031278">
    <property type="component" value="Unassembled WGS sequence"/>
</dbReference>
<dbReference type="SUPFAM" id="SSF53448">
    <property type="entry name" value="Nucleotide-diphospho-sugar transferases"/>
    <property type="match status" value="1"/>
</dbReference>
<dbReference type="AlphaFoldDB" id="A0A0B9FYD1"/>